<evidence type="ECO:0000313" key="1">
    <source>
        <dbReference type="EMBL" id="CEK70639.1"/>
    </source>
</evidence>
<feature type="non-terminal residue" evidence="1">
    <location>
        <position position="1"/>
    </location>
</feature>
<dbReference type="AlphaFoldDB" id="A0A0B6ZPS2"/>
<organism evidence="1">
    <name type="scientific">Arion vulgaris</name>
    <dbReference type="NCBI Taxonomy" id="1028688"/>
    <lineage>
        <taxon>Eukaryota</taxon>
        <taxon>Metazoa</taxon>
        <taxon>Spiralia</taxon>
        <taxon>Lophotrochozoa</taxon>
        <taxon>Mollusca</taxon>
        <taxon>Gastropoda</taxon>
        <taxon>Heterobranchia</taxon>
        <taxon>Euthyneura</taxon>
        <taxon>Panpulmonata</taxon>
        <taxon>Eupulmonata</taxon>
        <taxon>Stylommatophora</taxon>
        <taxon>Helicina</taxon>
        <taxon>Arionoidea</taxon>
        <taxon>Arionidae</taxon>
        <taxon>Arion</taxon>
    </lineage>
</organism>
<name>A0A0B6ZPS2_9EUPU</name>
<protein>
    <submittedName>
        <fullName evidence="1">Uncharacterized protein</fullName>
    </submittedName>
</protein>
<accession>A0A0B6ZPS2</accession>
<reference evidence="1" key="1">
    <citation type="submission" date="2014-12" db="EMBL/GenBank/DDBJ databases">
        <title>Insight into the proteome of Arion vulgaris.</title>
        <authorList>
            <person name="Aradska J."/>
            <person name="Bulat T."/>
            <person name="Smidak R."/>
            <person name="Sarate P."/>
            <person name="Gangsoo J."/>
            <person name="Sialana F."/>
            <person name="Bilban M."/>
            <person name="Lubec G."/>
        </authorList>
    </citation>
    <scope>NUCLEOTIDE SEQUENCE</scope>
    <source>
        <tissue evidence="1">Skin</tissue>
    </source>
</reference>
<gene>
    <name evidence="1" type="primary">ORF75033</name>
</gene>
<proteinExistence type="predicted"/>
<dbReference type="EMBL" id="HACG01023774">
    <property type="protein sequence ID" value="CEK70639.1"/>
    <property type="molecule type" value="Transcribed_RNA"/>
</dbReference>
<sequence length="67" mass="7733">PQDPINRHNKKLHDTTIISLRTMQTQPPHAQKEACSANKHRLQSTSCCPSYIHKEDMNLQNKQLETP</sequence>